<accession>A0A822UWY3</accession>
<dbReference type="AlphaFoldDB" id="A0A822UWY3"/>
<name>A0A822UWY3_AGRTU</name>
<dbReference type="Gene3D" id="3.40.50.300">
    <property type="entry name" value="P-loop containing nucleotide triphosphate hydrolases"/>
    <property type="match status" value="1"/>
</dbReference>
<gene>
    <name evidence="1" type="ORF">AGR4A_Cc130042</name>
</gene>
<keyword evidence="1" id="KW-0548">Nucleotidyltransferase</keyword>
<dbReference type="PANTHER" id="PTHR11669">
    <property type="entry name" value="REPLICATION FACTOR C / DNA POLYMERASE III GAMMA-TAU SUBUNIT"/>
    <property type="match status" value="1"/>
</dbReference>
<reference evidence="1 2" key="1">
    <citation type="submission" date="2016-01" db="EMBL/GenBank/DDBJ databases">
        <authorList>
            <person name="Regsiter A."/>
            <person name="william w."/>
        </authorList>
    </citation>
    <scope>NUCLEOTIDE SEQUENCE [LARGE SCALE GENOMIC DNA]</scope>
    <source>
        <strain evidence="1 2">B6</strain>
    </source>
</reference>
<dbReference type="GO" id="GO:0006261">
    <property type="term" value="P:DNA-templated DNA replication"/>
    <property type="evidence" value="ECO:0007669"/>
    <property type="project" value="TreeGrafter"/>
</dbReference>
<proteinExistence type="predicted"/>
<dbReference type="Pfam" id="PF13177">
    <property type="entry name" value="DNA_pol3_delta2"/>
    <property type="match status" value="1"/>
</dbReference>
<evidence type="ECO:0000313" key="2">
    <source>
        <dbReference type="Proteomes" id="UP000192074"/>
    </source>
</evidence>
<dbReference type="Proteomes" id="UP000192074">
    <property type="component" value="Unassembled WGS sequence"/>
</dbReference>
<dbReference type="GO" id="GO:0009360">
    <property type="term" value="C:DNA polymerase III complex"/>
    <property type="evidence" value="ECO:0007669"/>
    <property type="project" value="TreeGrafter"/>
</dbReference>
<dbReference type="NCBIfam" id="NF005677">
    <property type="entry name" value="PRK07471.1"/>
    <property type="match status" value="1"/>
</dbReference>
<comment type="caution">
    <text evidence="1">The sequence shown here is derived from an EMBL/GenBank/DDBJ whole genome shotgun (WGS) entry which is preliminary data.</text>
</comment>
<protein>
    <submittedName>
        <fullName evidence="1">DNA polymerase III subunit delta</fullName>
        <ecNumber evidence="1">2.7.7.7</ecNumber>
    </submittedName>
</protein>
<dbReference type="NCBIfam" id="NF006586">
    <property type="entry name" value="PRK09112.1"/>
    <property type="match status" value="1"/>
</dbReference>
<dbReference type="InterPro" id="IPR027417">
    <property type="entry name" value="P-loop_NTPase"/>
</dbReference>
<sequence length="352" mass="38141">MNSWEQQRARRMSEVQGVLDGAIAPQQNTKLFGHEEAEAFLTQSYRSGKGHHAILIEGPEGIGKATLAFRFANHVLSHPDPSLAPDFLADPDPQSLVSRQITAGASHNLLHLTRPVDEKTGRVKSAITVDEVRRAGHFFSQTSGTGNWRIVIIDPADDLNRNAANAILKILEEPPKRAMFLVLSHAPGKLLPTIRSRCMPLRLLPLSDAAMVQSLDHLGISPSGEKRDALLAASKGSVAQALKLLNYGGSDIVEAFAEVMGAEGPGARKQMHKLAEILAQKDGDIVLGFFMEHVTEELMERARAAAVAGDIAAAEKHARLSSALSERITVAQAYNLDKKQMVLSILEDIRGV</sequence>
<dbReference type="InterPro" id="IPR050238">
    <property type="entry name" value="DNA_Rep/Repair_Clamp_Loader"/>
</dbReference>
<evidence type="ECO:0000313" key="1">
    <source>
        <dbReference type="EMBL" id="CVI14426.1"/>
    </source>
</evidence>
<dbReference type="EMBL" id="FCNL01000005">
    <property type="protein sequence ID" value="CVI14426.1"/>
    <property type="molecule type" value="Genomic_DNA"/>
</dbReference>
<dbReference type="PANTHER" id="PTHR11669:SF8">
    <property type="entry name" value="DNA POLYMERASE III SUBUNIT DELTA"/>
    <property type="match status" value="1"/>
</dbReference>
<dbReference type="EC" id="2.7.7.7" evidence="1"/>
<dbReference type="GO" id="GO:0003887">
    <property type="term" value="F:DNA-directed DNA polymerase activity"/>
    <property type="evidence" value="ECO:0007669"/>
    <property type="project" value="UniProtKB-EC"/>
</dbReference>
<organism evidence="1 2">
    <name type="scientific">Agrobacterium tumefaciens str. B6</name>
    <dbReference type="NCBI Taxonomy" id="1183423"/>
    <lineage>
        <taxon>Bacteria</taxon>
        <taxon>Pseudomonadati</taxon>
        <taxon>Pseudomonadota</taxon>
        <taxon>Alphaproteobacteria</taxon>
        <taxon>Hyphomicrobiales</taxon>
        <taxon>Rhizobiaceae</taxon>
        <taxon>Rhizobium/Agrobacterium group</taxon>
        <taxon>Agrobacterium</taxon>
        <taxon>Agrobacterium tumefaciens complex</taxon>
    </lineage>
</organism>
<keyword evidence="1" id="KW-0808">Transferase</keyword>
<dbReference type="SUPFAM" id="SSF52540">
    <property type="entry name" value="P-loop containing nucleoside triphosphate hydrolases"/>
    <property type="match status" value="1"/>
</dbReference>